<dbReference type="EMBL" id="CP002536">
    <property type="protein sequence ID" value="ADY26615.1"/>
    <property type="molecule type" value="Genomic_DNA"/>
</dbReference>
<protein>
    <submittedName>
        <fullName evidence="7">ABC-type transporter, integral membrane subunit</fullName>
    </submittedName>
</protein>
<dbReference type="OrthoDB" id="9784538at2"/>
<organism evidence="7 8">
    <name type="scientific">Deinococcus proteolyticus (strain ATCC 35074 / DSM 20540 / JCM 6276 / NBRC 101906 / NCIMB 13154 / VKM Ac-1939 / CCM 2703 / MRP)</name>
    <dbReference type="NCBI Taxonomy" id="693977"/>
    <lineage>
        <taxon>Bacteria</taxon>
        <taxon>Thermotogati</taxon>
        <taxon>Deinococcota</taxon>
        <taxon>Deinococci</taxon>
        <taxon>Deinococcales</taxon>
        <taxon>Deinococcaceae</taxon>
        <taxon>Deinococcus</taxon>
    </lineage>
</organism>
<evidence type="ECO:0000256" key="2">
    <source>
        <dbReference type="ARBA" id="ARBA00022475"/>
    </source>
</evidence>
<proteinExistence type="predicted"/>
<evidence type="ECO:0000256" key="3">
    <source>
        <dbReference type="ARBA" id="ARBA00022692"/>
    </source>
</evidence>
<dbReference type="Proteomes" id="UP000007718">
    <property type="component" value="Chromosome"/>
</dbReference>
<evidence type="ECO:0000313" key="8">
    <source>
        <dbReference type="Proteomes" id="UP000007718"/>
    </source>
</evidence>
<dbReference type="PANTHER" id="PTHR32196">
    <property type="entry name" value="ABC TRANSPORTER PERMEASE PROTEIN YPHD-RELATED-RELATED"/>
    <property type="match status" value="1"/>
</dbReference>
<evidence type="ECO:0000313" key="7">
    <source>
        <dbReference type="EMBL" id="ADY26615.1"/>
    </source>
</evidence>
<keyword evidence="5 6" id="KW-0472">Membrane</keyword>
<dbReference type="GO" id="GO:0005886">
    <property type="term" value="C:plasma membrane"/>
    <property type="evidence" value="ECO:0007669"/>
    <property type="project" value="UniProtKB-SubCell"/>
</dbReference>
<feature type="transmembrane region" description="Helical" evidence="6">
    <location>
        <begin position="297"/>
        <end position="317"/>
    </location>
</feature>
<feature type="transmembrane region" description="Helical" evidence="6">
    <location>
        <begin position="58"/>
        <end position="91"/>
    </location>
</feature>
<gene>
    <name evidence="7" type="ordered locus">Deipr_1474</name>
</gene>
<dbReference type="PANTHER" id="PTHR32196:SF72">
    <property type="entry name" value="RIBOSE IMPORT PERMEASE PROTEIN RBSC"/>
    <property type="match status" value="1"/>
</dbReference>
<keyword evidence="3 6" id="KW-0812">Transmembrane</keyword>
<dbReference type="GO" id="GO:0022857">
    <property type="term" value="F:transmembrane transporter activity"/>
    <property type="evidence" value="ECO:0007669"/>
    <property type="project" value="InterPro"/>
</dbReference>
<name>F0RJP5_DEIPM</name>
<evidence type="ECO:0000256" key="4">
    <source>
        <dbReference type="ARBA" id="ARBA00022989"/>
    </source>
</evidence>
<reference evidence="7 8" key="2">
    <citation type="journal article" date="2012" name="Stand. Genomic Sci.">
        <title>Complete genome sequence of the orange-red pigmented, radioresistant Deinococcus proteolyticus type strain (MRP(T)).</title>
        <authorList>
            <person name="Copeland A."/>
            <person name="Zeytun A."/>
            <person name="Yassawong M."/>
            <person name="Nolan M."/>
            <person name="Lucas S."/>
            <person name="Hammon N."/>
            <person name="Deshpande S."/>
            <person name="Cheng J.F."/>
            <person name="Han C."/>
            <person name="Tapia R."/>
            <person name="Goodwin L.A."/>
            <person name="Pitluck S."/>
            <person name="Mavromatis K."/>
            <person name="Liolios K."/>
            <person name="Pagani I."/>
            <person name="Ivanova N."/>
            <person name="Mikhailova N."/>
            <person name="Pati A."/>
            <person name="Chen A."/>
            <person name="Palaniappan K."/>
            <person name="Land M."/>
            <person name="Hauser L."/>
            <person name="Jeffries C.D."/>
            <person name="Brambilla E.M."/>
            <person name="Rohde M."/>
            <person name="Sikorski J."/>
            <person name="Pukall R."/>
            <person name="Goker M."/>
            <person name="Detter J.C."/>
            <person name="Woyke T."/>
            <person name="Bristow J."/>
            <person name="Eisen J.A."/>
            <person name="Markowitz V."/>
            <person name="Hugenholtz P."/>
            <person name="Kyrpides N.C."/>
            <person name="Klenk H.P."/>
            <person name="Lapidus A."/>
        </authorList>
    </citation>
    <scope>NUCLEOTIDE SEQUENCE [LARGE SCALE GENOMIC DNA]</scope>
    <source>
        <strain evidence="8">ATCC 35074 / DSM 20540 / JCM 6276 / NBRC 101906 / NCIMB 13154 / VKM Ac-1939 / CCM 2703 / MRP</strain>
    </source>
</reference>
<dbReference type="KEGG" id="dpt:Deipr_1474"/>
<keyword evidence="8" id="KW-1185">Reference proteome</keyword>
<keyword evidence="2" id="KW-1003">Cell membrane</keyword>
<keyword evidence="4 6" id="KW-1133">Transmembrane helix</keyword>
<evidence type="ECO:0000256" key="1">
    <source>
        <dbReference type="ARBA" id="ARBA00004651"/>
    </source>
</evidence>
<reference evidence="8" key="1">
    <citation type="submission" date="2011-02" db="EMBL/GenBank/DDBJ databases">
        <title>The complete sequence of chromosome of Deinococcus proteolyticus DSM 20540.</title>
        <authorList>
            <consortium name="US DOE Joint Genome Institute (JGI-PGF)"/>
            <person name="Lucas S."/>
            <person name="Copeland A."/>
            <person name="Lapidus A."/>
            <person name="Bruce D."/>
            <person name="Goodwin L."/>
            <person name="Pitluck S."/>
            <person name="Kyrpides N."/>
            <person name="Mavromatis K."/>
            <person name="Pagani I."/>
            <person name="Ivanova N."/>
            <person name="Ovchinnikova G."/>
            <person name="Zeytun A."/>
            <person name="Detter J.C."/>
            <person name="Han C."/>
            <person name="Land M."/>
            <person name="Hauser L."/>
            <person name="Markowitz V."/>
            <person name="Cheng J.-F."/>
            <person name="Hugenholtz P."/>
            <person name="Woyke T."/>
            <person name="Wu D."/>
            <person name="Pukall R."/>
            <person name="Steenblock K."/>
            <person name="Brambilla E."/>
            <person name="Klenk H.-P."/>
            <person name="Eisen J.A."/>
        </authorList>
    </citation>
    <scope>NUCLEOTIDE SEQUENCE [LARGE SCALE GENOMIC DNA]</scope>
    <source>
        <strain evidence="8">ATCC 35074 / DSM 20540 / JCM 6276 / NBRC 101906 / NCIMB 13154 / VKM Ac-1939 / CCM 2703 / MRP</strain>
    </source>
</reference>
<dbReference type="HOGENOM" id="CLU_028880_2_2_0"/>
<feature type="transmembrane region" description="Helical" evidence="6">
    <location>
        <begin position="21"/>
        <end position="38"/>
    </location>
</feature>
<dbReference type="AlphaFoldDB" id="F0RJP5"/>
<evidence type="ECO:0000256" key="6">
    <source>
        <dbReference type="SAM" id="Phobius"/>
    </source>
</evidence>
<dbReference type="eggNOG" id="COG1172">
    <property type="taxonomic scope" value="Bacteria"/>
</dbReference>
<dbReference type="Pfam" id="PF02653">
    <property type="entry name" value="BPD_transp_2"/>
    <property type="match status" value="1"/>
</dbReference>
<feature type="transmembrane region" description="Helical" evidence="6">
    <location>
        <begin position="167"/>
        <end position="187"/>
    </location>
</feature>
<dbReference type="RefSeq" id="WP_013615223.1">
    <property type="nucleotide sequence ID" value="NC_015161.1"/>
</dbReference>
<dbReference type="STRING" id="693977.Deipr_1474"/>
<accession>F0RJP5</accession>
<comment type="subcellular location">
    <subcellularLocation>
        <location evidence="1">Cell membrane</location>
        <topology evidence="1">Multi-pass membrane protein</topology>
    </subcellularLocation>
</comment>
<sequence length="322" mass="33283">MSQVHARTDRSPAWGQILSRYGLWLVFAALLVVASLLSDRFLTVPNFLNIARQTSVNALLAFGMTAVILKGGIDLSVGSILAVVGVIAVLLDQAGVPFAGTVLLSLAAGGLIGSLNGMMVAYGKIAPFIVTLAALTIWRGVTLVMTDGSPLSRLSPTFQAFGNVSPLGVPSPVWLALGALLATWFLLRRTGWGRGIYALGSSEDAARFAGLPVDRLKVSAYAFSGLMSALAALVLTSRLNSAQPTAGTGFELDAIAAVVVGGTSLAGGRGGVIGTLLGALIIGVLNNAMNLLDVNAFYQQIVKGLVIVGALLFERFLSSRSA</sequence>
<dbReference type="CDD" id="cd06579">
    <property type="entry name" value="TM_PBP1_transp_AraH_like"/>
    <property type="match status" value="1"/>
</dbReference>
<feature type="transmembrane region" description="Helical" evidence="6">
    <location>
        <begin position="125"/>
        <end position="146"/>
    </location>
</feature>
<feature type="transmembrane region" description="Helical" evidence="6">
    <location>
        <begin position="98"/>
        <end position="119"/>
    </location>
</feature>
<feature type="transmembrane region" description="Helical" evidence="6">
    <location>
        <begin position="255"/>
        <end position="285"/>
    </location>
</feature>
<evidence type="ECO:0000256" key="5">
    <source>
        <dbReference type="ARBA" id="ARBA00023136"/>
    </source>
</evidence>
<dbReference type="InterPro" id="IPR001851">
    <property type="entry name" value="ABC_transp_permease"/>
</dbReference>